<dbReference type="Gene3D" id="3.40.50.720">
    <property type="entry name" value="NAD(P)-binding Rossmann-like Domain"/>
    <property type="match status" value="1"/>
</dbReference>
<evidence type="ECO:0000313" key="2">
    <source>
        <dbReference type="EMBL" id="MEQ1408324.1"/>
    </source>
</evidence>
<comment type="caution">
    <text evidence="2">The sequence shown here is derived from an EMBL/GenBank/DDBJ whole genome shotgun (WGS) entry which is preliminary data.</text>
</comment>
<name>A0ABV0M8V4_9HYPH</name>
<dbReference type="Pfam" id="PF00106">
    <property type="entry name" value="adh_short"/>
    <property type="match status" value="1"/>
</dbReference>
<dbReference type="InterPro" id="IPR036291">
    <property type="entry name" value="NAD(P)-bd_dom_sf"/>
</dbReference>
<keyword evidence="3" id="KW-1185">Reference proteome</keyword>
<gene>
    <name evidence="2" type="ORF">ABK249_25665</name>
</gene>
<dbReference type="EMBL" id="JBEAAL010000025">
    <property type="protein sequence ID" value="MEQ1408324.1"/>
    <property type="molecule type" value="Genomic_DNA"/>
</dbReference>
<accession>A0ABV0M8V4</accession>
<comment type="similarity">
    <text evidence="1">Belongs to the short-chain dehydrogenases/reductases (SDR) family.</text>
</comment>
<sequence length="223" mass="23914">MATILITGCDRGLGEEFALQYAAKGDHVIATCLSPAGFSARHRLGPNVDVVGLDVTDEGAVLQLAADLQDREIDILINNAGIPGPHLSLADTDLHLWRRMLEVNLIAPFVVSKAFIENVARSEQKVIAFISSRMGSISLNNTGISYAYRSSKAGLNMVMKSFAIDLAPRQICVLGIHPGNVPFAADAGLAASASVNRMREIIAEAGPHQTGTFYNYNGQILPW</sequence>
<organism evidence="2 3">
    <name type="scientific">Neorhizobium phenanthreniclasticum</name>
    <dbReference type="NCBI Taxonomy" id="3157917"/>
    <lineage>
        <taxon>Bacteria</taxon>
        <taxon>Pseudomonadati</taxon>
        <taxon>Pseudomonadota</taxon>
        <taxon>Alphaproteobacteria</taxon>
        <taxon>Hyphomicrobiales</taxon>
        <taxon>Rhizobiaceae</taxon>
        <taxon>Rhizobium/Agrobacterium group</taxon>
        <taxon>Neorhizobium</taxon>
    </lineage>
</organism>
<dbReference type="PRINTS" id="PR00081">
    <property type="entry name" value="GDHRDH"/>
</dbReference>
<evidence type="ECO:0000256" key="1">
    <source>
        <dbReference type="RuleBase" id="RU000363"/>
    </source>
</evidence>
<evidence type="ECO:0000313" key="3">
    <source>
        <dbReference type="Proteomes" id="UP001496627"/>
    </source>
</evidence>
<dbReference type="PANTHER" id="PTHR45458">
    <property type="entry name" value="SHORT-CHAIN DEHYDROGENASE/REDUCTASE SDR"/>
    <property type="match status" value="1"/>
</dbReference>
<dbReference type="InterPro" id="IPR052184">
    <property type="entry name" value="SDR_enzymes"/>
</dbReference>
<proteinExistence type="inferred from homology"/>
<dbReference type="PANTHER" id="PTHR45458:SF1">
    <property type="entry name" value="SHORT CHAIN DEHYDROGENASE"/>
    <property type="match status" value="1"/>
</dbReference>
<dbReference type="RefSeq" id="WP_227705849.1">
    <property type="nucleotide sequence ID" value="NZ_JBEAAL010000025.1"/>
</dbReference>
<dbReference type="SUPFAM" id="SSF51735">
    <property type="entry name" value="NAD(P)-binding Rossmann-fold domains"/>
    <property type="match status" value="1"/>
</dbReference>
<dbReference type="InterPro" id="IPR002347">
    <property type="entry name" value="SDR_fam"/>
</dbReference>
<dbReference type="PRINTS" id="PR00080">
    <property type="entry name" value="SDRFAMILY"/>
</dbReference>
<reference evidence="2 3" key="1">
    <citation type="submission" date="2024-05" db="EMBL/GenBank/DDBJ databases">
        <title>Neorhizobium sp. Rsf11, a plant growth promoting and heavy metal resistant PAH-degrader.</title>
        <authorList>
            <person name="Golubev S.N."/>
            <person name="Muratova A.Y."/>
            <person name="Markelova M.I."/>
        </authorList>
    </citation>
    <scope>NUCLEOTIDE SEQUENCE [LARGE SCALE GENOMIC DNA]</scope>
    <source>
        <strain evidence="2 3">Rsf11</strain>
    </source>
</reference>
<dbReference type="CDD" id="cd05325">
    <property type="entry name" value="carb_red_sniffer_like_SDR_c"/>
    <property type="match status" value="1"/>
</dbReference>
<protein>
    <submittedName>
        <fullName evidence="2">SDR family oxidoreductase</fullName>
    </submittedName>
</protein>
<dbReference type="Proteomes" id="UP001496627">
    <property type="component" value="Unassembled WGS sequence"/>
</dbReference>